<dbReference type="KEGG" id="agy:ATC03_18050"/>
<sequence>MSFLRWIPTFLAFPLGGLLAMLAVGSVTDSMTALAAGVIAGAILGGAQWLALGRTVDWRWPVATTVAFGAGSALSAALFGPPVAPVAAALTGLVTGLLVGAAQAVVLGARLRVGMLWAAVVALSWAAAWVITSFVIVDLDRGHVVFGSSGAVVAMVLTGLVLRWILGPRPKRRESQSRPAQQASPADLATTEA</sequence>
<evidence type="ECO:0000313" key="3">
    <source>
        <dbReference type="EMBL" id="ANJ28323.1"/>
    </source>
</evidence>
<proteinExistence type="predicted"/>
<dbReference type="AlphaFoldDB" id="A0A191WJI2"/>
<accession>A0A191WJI2</accession>
<reference evidence="4" key="2">
    <citation type="submission" date="2016-01" db="EMBL/GenBank/DDBJ databases">
        <title>Complete genome sequence of Agromyces aureus AR33T and comparison with related organisms.</title>
        <authorList>
            <person name="Corretto E."/>
            <person name="Antonielli L."/>
            <person name="Sessitsch A."/>
            <person name="Brader G."/>
        </authorList>
    </citation>
    <scope>NUCLEOTIDE SEQUENCE [LARGE SCALE GENOMIC DNA]</scope>
    <source>
        <strain evidence="4">AR33</strain>
    </source>
</reference>
<keyword evidence="4" id="KW-1185">Reference proteome</keyword>
<feature type="transmembrane region" description="Helical" evidence="2">
    <location>
        <begin position="60"/>
        <end position="80"/>
    </location>
</feature>
<name>A0A191WJI2_9MICO</name>
<keyword evidence="2" id="KW-1133">Transmembrane helix</keyword>
<organism evidence="3 4">
    <name type="scientific">Agromyces aureus</name>
    <dbReference type="NCBI Taxonomy" id="453304"/>
    <lineage>
        <taxon>Bacteria</taxon>
        <taxon>Bacillati</taxon>
        <taxon>Actinomycetota</taxon>
        <taxon>Actinomycetes</taxon>
        <taxon>Micrococcales</taxon>
        <taxon>Microbacteriaceae</taxon>
        <taxon>Agromyces</taxon>
    </lineage>
</organism>
<feature type="transmembrane region" description="Helical" evidence="2">
    <location>
        <begin position="86"/>
        <end position="109"/>
    </location>
</feature>
<feature type="transmembrane region" description="Helical" evidence="2">
    <location>
        <begin position="116"/>
        <end position="137"/>
    </location>
</feature>
<gene>
    <name evidence="3" type="ORF">ATC03_18050</name>
</gene>
<feature type="transmembrane region" description="Helical" evidence="2">
    <location>
        <begin position="143"/>
        <end position="166"/>
    </location>
</feature>
<evidence type="ECO:0000256" key="1">
    <source>
        <dbReference type="SAM" id="MobiDB-lite"/>
    </source>
</evidence>
<dbReference type="RefSeq" id="WP_067880211.1">
    <property type="nucleotide sequence ID" value="NZ_CP013979.1"/>
</dbReference>
<keyword evidence="2" id="KW-0472">Membrane</keyword>
<reference evidence="3 4" key="1">
    <citation type="journal article" date="2016" name="Int. J. Syst. Evol. Microbiol.">
        <title>Agromyces aureus sp. nov., isolated from the rhizosphere of Salix caprea L. grown in a heavy-metal-contaminated soil.</title>
        <authorList>
            <person name="Corretto E."/>
            <person name="Antonielli L."/>
            <person name="Sessitsch A."/>
            <person name="Compant S."/>
            <person name="Gorfer M."/>
            <person name="Kuffner M."/>
            <person name="Brader G."/>
        </authorList>
    </citation>
    <scope>NUCLEOTIDE SEQUENCE [LARGE SCALE GENOMIC DNA]</scope>
    <source>
        <strain evidence="3 4">AR33</strain>
    </source>
</reference>
<keyword evidence="2" id="KW-0812">Transmembrane</keyword>
<feature type="transmembrane region" description="Helical" evidence="2">
    <location>
        <begin position="35"/>
        <end position="53"/>
    </location>
</feature>
<feature type="region of interest" description="Disordered" evidence="1">
    <location>
        <begin position="172"/>
        <end position="193"/>
    </location>
</feature>
<dbReference type="STRING" id="453304.ATC03_18050"/>
<dbReference type="EMBL" id="CP013979">
    <property type="protein sequence ID" value="ANJ28323.1"/>
    <property type="molecule type" value="Genomic_DNA"/>
</dbReference>
<dbReference type="Proteomes" id="UP000078437">
    <property type="component" value="Chromosome"/>
</dbReference>
<evidence type="ECO:0000313" key="4">
    <source>
        <dbReference type="Proteomes" id="UP000078437"/>
    </source>
</evidence>
<evidence type="ECO:0000256" key="2">
    <source>
        <dbReference type="SAM" id="Phobius"/>
    </source>
</evidence>
<dbReference type="OrthoDB" id="5191833at2"/>
<protein>
    <submittedName>
        <fullName evidence="3">Uncharacterized protein</fullName>
    </submittedName>
</protein>